<proteinExistence type="predicted"/>
<comment type="caution">
    <text evidence="2">The sequence shown here is derived from an EMBL/GenBank/DDBJ whole genome shotgun (WGS) entry which is preliminary data.</text>
</comment>
<name>A0A5N6KBL0_MONLA</name>
<dbReference type="EMBL" id="VIGI01000005">
    <property type="protein sequence ID" value="KAB8300159.1"/>
    <property type="molecule type" value="Genomic_DNA"/>
</dbReference>
<gene>
    <name evidence="2" type="ORF">EYC80_000386</name>
</gene>
<dbReference type="SUPFAM" id="SSF53955">
    <property type="entry name" value="Lysozyme-like"/>
    <property type="match status" value="1"/>
</dbReference>
<evidence type="ECO:0000313" key="2">
    <source>
        <dbReference type="EMBL" id="KAB8300159.1"/>
    </source>
</evidence>
<reference evidence="2 3" key="1">
    <citation type="submission" date="2019-06" db="EMBL/GenBank/DDBJ databases">
        <title>Genome Sequence of the Brown Rot Fungal Pathogen Monilinia laxa.</title>
        <authorList>
            <person name="De Miccolis Angelini R.M."/>
            <person name="Landi L."/>
            <person name="Abate D."/>
            <person name="Pollastro S."/>
            <person name="Romanazzi G."/>
            <person name="Faretra F."/>
        </authorList>
    </citation>
    <scope>NUCLEOTIDE SEQUENCE [LARGE SCALE GENOMIC DNA]</scope>
    <source>
        <strain evidence="2 3">Mlax316</strain>
    </source>
</reference>
<evidence type="ECO:0000256" key="1">
    <source>
        <dbReference type="SAM" id="SignalP"/>
    </source>
</evidence>
<dbReference type="OrthoDB" id="1193027at2759"/>
<keyword evidence="3" id="KW-1185">Reference proteome</keyword>
<keyword evidence="1" id="KW-0732">Signal</keyword>
<evidence type="ECO:0008006" key="4">
    <source>
        <dbReference type="Google" id="ProtNLM"/>
    </source>
</evidence>
<dbReference type="Proteomes" id="UP000326757">
    <property type="component" value="Unassembled WGS sequence"/>
</dbReference>
<protein>
    <recommendedName>
        <fullName evidence="4">Transglycosylase SLT domain-containing protein</fullName>
    </recommendedName>
</protein>
<evidence type="ECO:0000313" key="3">
    <source>
        <dbReference type="Proteomes" id="UP000326757"/>
    </source>
</evidence>
<dbReference type="InterPro" id="IPR023346">
    <property type="entry name" value="Lysozyme-like_dom_sf"/>
</dbReference>
<feature type="signal peptide" evidence="1">
    <location>
        <begin position="1"/>
        <end position="17"/>
    </location>
</feature>
<dbReference type="Gene3D" id="1.10.530.10">
    <property type="match status" value="1"/>
</dbReference>
<accession>A0A5N6KBL0</accession>
<feature type="chain" id="PRO_5025018972" description="Transglycosylase SLT domain-containing protein" evidence="1">
    <location>
        <begin position="18"/>
        <end position="264"/>
    </location>
</feature>
<dbReference type="AlphaFoldDB" id="A0A5N6KBL0"/>
<sequence length="264" mass="27929">MQKYFITAVSLATVSLAAPLDARGSSTAPANAKVNLAAAFTSGAGNKDTKSTLSEGFGKGTDTYNCYSGDWQSFPPSSKWVSFDDMWNKSTTYLKESGANTGAFGSGDSPAQIQDMYDSILSVASASMVDPRFIYAIILQESSGCVNIDTSKNPDPNQPDNPGLMQSVAGVKFVGNFASASAQAASIRQMIVDGTQGTVKGDGLVQCINKYGNIYEAARCYNSGNVKKSDLNDPQGATPSYVTDIANRMTGWLDAPQKYSSCKK</sequence>
<organism evidence="2 3">
    <name type="scientific">Monilinia laxa</name>
    <name type="common">Brown rot fungus</name>
    <name type="synonym">Sclerotinia laxa</name>
    <dbReference type="NCBI Taxonomy" id="61186"/>
    <lineage>
        <taxon>Eukaryota</taxon>
        <taxon>Fungi</taxon>
        <taxon>Dikarya</taxon>
        <taxon>Ascomycota</taxon>
        <taxon>Pezizomycotina</taxon>
        <taxon>Leotiomycetes</taxon>
        <taxon>Helotiales</taxon>
        <taxon>Sclerotiniaceae</taxon>
        <taxon>Monilinia</taxon>
    </lineage>
</organism>